<keyword evidence="4" id="KW-1185">Reference proteome</keyword>
<feature type="domain" description="MobA/VirD2-like nuclease" evidence="2">
    <location>
        <begin position="87"/>
        <end position="179"/>
    </location>
</feature>
<accession>A0ABS9TB94</accession>
<dbReference type="EMBL" id="JAKXMK010000006">
    <property type="protein sequence ID" value="MCH6165673.1"/>
    <property type="molecule type" value="Genomic_DNA"/>
</dbReference>
<evidence type="ECO:0000313" key="4">
    <source>
        <dbReference type="Proteomes" id="UP001299970"/>
    </source>
</evidence>
<comment type="caution">
    <text evidence="3">The sequence shown here is derived from an EMBL/GenBank/DDBJ whole genome shotgun (WGS) entry which is preliminary data.</text>
</comment>
<feature type="compositionally biased region" description="Low complexity" evidence="1">
    <location>
        <begin position="459"/>
        <end position="473"/>
    </location>
</feature>
<proteinExistence type="predicted"/>
<organism evidence="3 4">
    <name type="scientific">Pseudonocardia alaniniphila</name>
    <dbReference type="NCBI Taxonomy" id="75291"/>
    <lineage>
        <taxon>Bacteria</taxon>
        <taxon>Bacillati</taxon>
        <taxon>Actinomycetota</taxon>
        <taxon>Actinomycetes</taxon>
        <taxon>Pseudonocardiales</taxon>
        <taxon>Pseudonocardiaceae</taxon>
        <taxon>Pseudonocardia</taxon>
    </lineage>
</organism>
<evidence type="ECO:0000313" key="3">
    <source>
        <dbReference type="EMBL" id="MCH6165673.1"/>
    </source>
</evidence>
<protein>
    <submittedName>
        <fullName evidence="3">Relaxase/mobilization nuclease domain-containing protein</fullName>
    </submittedName>
</protein>
<name>A0ABS9TB94_9PSEU</name>
<dbReference type="RefSeq" id="WP_241035697.1">
    <property type="nucleotide sequence ID" value="NZ_BAAAJF010000024.1"/>
</dbReference>
<feature type="compositionally biased region" description="Basic and acidic residues" evidence="1">
    <location>
        <begin position="499"/>
        <end position="510"/>
    </location>
</feature>
<sequence>MIAKISRGWRVAGLVHYLMGPGRFNEHINQHVVASWDGAPELHQPELIGDGNFDVEELATDLADPAVAAGIPQTEPIRLDGGKAPRGPVWHCSLRNSAGDRVLIDAEWAEIATDLMDRTGIAPRDDLGACRWVAIRHTDSHVHIAAVLVRQDNGRRVHPYKDYPKAREVCRDAEARLGLTATAPVDRTAAKPATRAEMEKAVRRGLDETSREWLCRAARIAAVQARDPEQFFRRLFDLGVRVRPRARHAGQLAGYSVAAPGDETAEGLPVWYSGRALSPDLSLPQLLKRWASAPPPGPPIAPAPGERSQVGRAELEAAAGDALAALEQATSTVAAGEDDEVPGIAHAAGDMFTAVGAVTQHGGHGQMVPRDAADLFDRASRTPMVGQPDRLSPVAAALRTAAWRLVAVRSLSGRTGQDSAGAQLVLALAALVAEIAAYRERQGCVVQASSARRSAQILRASRGAGRASGAADGRLGRGDGPGRRPVSTPRPAPTVVHPRPGDQDDRGRKR</sequence>
<gene>
    <name evidence="3" type="ORF">MMF94_08270</name>
</gene>
<dbReference type="Proteomes" id="UP001299970">
    <property type="component" value="Unassembled WGS sequence"/>
</dbReference>
<dbReference type="InterPro" id="IPR005094">
    <property type="entry name" value="Endonuclease_MobA/VirD2"/>
</dbReference>
<dbReference type="Pfam" id="PF03432">
    <property type="entry name" value="Relaxase"/>
    <property type="match status" value="1"/>
</dbReference>
<evidence type="ECO:0000259" key="2">
    <source>
        <dbReference type="Pfam" id="PF03432"/>
    </source>
</evidence>
<evidence type="ECO:0000256" key="1">
    <source>
        <dbReference type="SAM" id="MobiDB-lite"/>
    </source>
</evidence>
<reference evidence="3 4" key="1">
    <citation type="submission" date="2022-03" db="EMBL/GenBank/DDBJ databases">
        <title>Pseudonocardia alaer sp. nov., a novel actinomycete isolated from reed forest soil.</title>
        <authorList>
            <person name="Wang L."/>
        </authorList>
    </citation>
    <scope>NUCLEOTIDE SEQUENCE [LARGE SCALE GENOMIC DNA]</scope>
    <source>
        <strain evidence="3 4">Y-16303</strain>
    </source>
</reference>
<feature type="region of interest" description="Disordered" evidence="1">
    <location>
        <begin position="459"/>
        <end position="510"/>
    </location>
</feature>